<sequence>MQARVNQLRTKLCNTTLEGKTMVNFLARAKALVMSLSSIGDLVLSHEHLDVLLQGLPCDYEFIVNHSWSTLTRS</sequence>
<proteinExistence type="predicted"/>
<name>A0A151REQ7_CAJCA</name>
<keyword evidence="2" id="KW-1185">Reference proteome</keyword>
<accession>A0A151REQ7</accession>
<dbReference type="Gramene" id="C.cajan_32915.t">
    <property type="protein sequence ID" value="C.cajan_32915.t.cds1"/>
    <property type="gene ID" value="C.cajan_32915"/>
</dbReference>
<dbReference type="EMBL" id="KQ483797">
    <property type="protein sequence ID" value="KYP41062.1"/>
    <property type="molecule type" value="Genomic_DNA"/>
</dbReference>
<evidence type="ECO:0000313" key="1">
    <source>
        <dbReference type="EMBL" id="KYP41062.1"/>
    </source>
</evidence>
<protein>
    <recommendedName>
        <fullName evidence="3">Retrovirus-related Pol polyprotein from transposon TNT 1-94</fullName>
    </recommendedName>
</protein>
<organism evidence="1 2">
    <name type="scientific">Cajanus cajan</name>
    <name type="common">Pigeon pea</name>
    <name type="synonym">Cajanus indicus</name>
    <dbReference type="NCBI Taxonomy" id="3821"/>
    <lineage>
        <taxon>Eukaryota</taxon>
        <taxon>Viridiplantae</taxon>
        <taxon>Streptophyta</taxon>
        <taxon>Embryophyta</taxon>
        <taxon>Tracheophyta</taxon>
        <taxon>Spermatophyta</taxon>
        <taxon>Magnoliopsida</taxon>
        <taxon>eudicotyledons</taxon>
        <taxon>Gunneridae</taxon>
        <taxon>Pentapetalae</taxon>
        <taxon>rosids</taxon>
        <taxon>fabids</taxon>
        <taxon>Fabales</taxon>
        <taxon>Fabaceae</taxon>
        <taxon>Papilionoideae</taxon>
        <taxon>50 kb inversion clade</taxon>
        <taxon>NPAAA clade</taxon>
        <taxon>indigoferoid/millettioid clade</taxon>
        <taxon>Phaseoleae</taxon>
        <taxon>Cajanus</taxon>
    </lineage>
</organism>
<evidence type="ECO:0008006" key="3">
    <source>
        <dbReference type="Google" id="ProtNLM"/>
    </source>
</evidence>
<evidence type="ECO:0000313" key="2">
    <source>
        <dbReference type="Proteomes" id="UP000075243"/>
    </source>
</evidence>
<gene>
    <name evidence="1" type="ORF">KK1_037585</name>
</gene>
<dbReference type="Proteomes" id="UP000075243">
    <property type="component" value="Unassembled WGS sequence"/>
</dbReference>
<dbReference type="AlphaFoldDB" id="A0A151REQ7"/>
<reference evidence="1" key="1">
    <citation type="journal article" date="2012" name="Nat. Biotechnol.">
        <title>Draft genome sequence of pigeonpea (Cajanus cajan), an orphan legume crop of resource-poor farmers.</title>
        <authorList>
            <person name="Varshney R.K."/>
            <person name="Chen W."/>
            <person name="Li Y."/>
            <person name="Bharti A.K."/>
            <person name="Saxena R.K."/>
            <person name="Schlueter J.A."/>
            <person name="Donoghue M.T."/>
            <person name="Azam S."/>
            <person name="Fan G."/>
            <person name="Whaley A.M."/>
            <person name="Farmer A.D."/>
            <person name="Sheridan J."/>
            <person name="Iwata A."/>
            <person name="Tuteja R."/>
            <person name="Penmetsa R.V."/>
            <person name="Wu W."/>
            <person name="Upadhyaya H.D."/>
            <person name="Yang S.P."/>
            <person name="Shah T."/>
            <person name="Saxena K.B."/>
            <person name="Michael T."/>
            <person name="McCombie W.R."/>
            <person name="Yang B."/>
            <person name="Zhang G."/>
            <person name="Yang H."/>
            <person name="Wang J."/>
            <person name="Spillane C."/>
            <person name="Cook D.R."/>
            <person name="May G.D."/>
            <person name="Xu X."/>
            <person name="Jackson S.A."/>
        </authorList>
    </citation>
    <scope>NUCLEOTIDE SEQUENCE [LARGE SCALE GENOMIC DNA]</scope>
</reference>